<dbReference type="Pfam" id="PF13407">
    <property type="entry name" value="Peripla_BP_4"/>
    <property type="match status" value="1"/>
</dbReference>
<reference evidence="6 7" key="1">
    <citation type="submission" date="2024-04" db="EMBL/GenBank/DDBJ databases">
        <title>Draft genome sequence of Sessilibacter corallicola NBRC 116591.</title>
        <authorList>
            <person name="Miyakawa T."/>
            <person name="Kusuya Y."/>
            <person name="Miura T."/>
        </authorList>
    </citation>
    <scope>NUCLEOTIDE SEQUENCE [LARGE SCALE GENOMIC DNA]</scope>
    <source>
        <strain evidence="6 7">KU-00831-HH</strain>
    </source>
</reference>
<evidence type="ECO:0000256" key="4">
    <source>
        <dbReference type="SAM" id="SignalP"/>
    </source>
</evidence>
<dbReference type="SUPFAM" id="SSF53822">
    <property type="entry name" value="Periplasmic binding protein-like I"/>
    <property type="match status" value="1"/>
</dbReference>
<feature type="chain" id="PRO_5047084855" evidence="4">
    <location>
        <begin position="21"/>
        <end position="325"/>
    </location>
</feature>
<dbReference type="RefSeq" id="WP_353303829.1">
    <property type="nucleotide sequence ID" value="NZ_BAABWN010000010.1"/>
</dbReference>
<organism evidence="6 7">
    <name type="scientific">Sessilibacter corallicola</name>
    <dbReference type="NCBI Taxonomy" id="2904075"/>
    <lineage>
        <taxon>Bacteria</taxon>
        <taxon>Pseudomonadati</taxon>
        <taxon>Pseudomonadota</taxon>
        <taxon>Gammaproteobacteria</taxon>
        <taxon>Cellvibrionales</taxon>
        <taxon>Cellvibrionaceae</taxon>
        <taxon>Sessilibacter</taxon>
    </lineage>
</organism>
<evidence type="ECO:0000256" key="3">
    <source>
        <dbReference type="ARBA" id="ARBA00022729"/>
    </source>
</evidence>
<evidence type="ECO:0000313" key="6">
    <source>
        <dbReference type="EMBL" id="GAA6169274.1"/>
    </source>
</evidence>
<protein>
    <submittedName>
        <fullName evidence="6">Sugar ABC transporter substrate-binding protein</fullName>
    </submittedName>
</protein>
<dbReference type="InterPro" id="IPR025997">
    <property type="entry name" value="SBP_2_dom"/>
</dbReference>
<keyword evidence="3 4" id="KW-0732">Signal</keyword>
<evidence type="ECO:0000313" key="7">
    <source>
        <dbReference type="Proteomes" id="UP001465153"/>
    </source>
</evidence>
<comment type="caution">
    <text evidence="6">The sequence shown here is derived from an EMBL/GenBank/DDBJ whole genome shotgun (WGS) entry which is preliminary data.</text>
</comment>
<evidence type="ECO:0000259" key="5">
    <source>
        <dbReference type="Pfam" id="PF13407"/>
    </source>
</evidence>
<dbReference type="Proteomes" id="UP001465153">
    <property type="component" value="Unassembled WGS sequence"/>
</dbReference>
<comment type="subcellular location">
    <subcellularLocation>
        <location evidence="1">Cell envelope</location>
    </subcellularLocation>
</comment>
<gene>
    <name evidence="6" type="ORF">NBRC116591_30850</name>
</gene>
<sequence length="325" mass="34338">MGLKQLLTRAGFLITLGLLSACDSGTPAANQEATTSSEDKPARVALVMKSLANEFFINMANGAETHQKDNTDKYELIVNGIRNESDLAQQVSLIEQMMATQVDVIVVAPADSKSILPVAKRAIDQGITVINIDNKFDQELMAKMGVSIPFVGPDNRAGARKIGEYLAQQLTAGDQVAIIGGIPGAFNAQQRQAGFEDAMTAADINVVSIQAADWEQAKAATIAAAILSENPELKAILAANDSMALGAVAAVRQAGRSDDVLVVGFDNISAAQDMVKNGSMLATAEQYGDQLAVFGIEYALQILESGQSPEDKNTPVDLVTQESLQ</sequence>
<dbReference type="PANTHER" id="PTHR46847">
    <property type="entry name" value="D-ALLOSE-BINDING PERIPLASMIC PROTEIN-RELATED"/>
    <property type="match status" value="1"/>
</dbReference>
<comment type="similarity">
    <text evidence="2">Belongs to the bacterial solute-binding protein 2 family.</text>
</comment>
<feature type="domain" description="Periplasmic binding protein" evidence="5">
    <location>
        <begin position="44"/>
        <end position="306"/>
    </location>
</feature>
<dbReference type="InterPro" id="IPR028082">
    <property type="entry name" value="Peripla_BP_I"/>
</dbReference>
<dbReference type="CDD" id="cd19970">
    <property type="entry name" value="PBP1_ABC_sugar_binding-like"/>
    <property type="match status" value="1"/>
</dbReference>
<dbReference type="PROSITE" id="PS51257">
    <property type="entry name" value="PROKAR_LIPOPROTEIN"/>
    <property type="match status" value="1"/>
</dbReference>
<accession>A0ABQ0ACA1</accession>
<name>A0ABQ0ACA1_9GAMM</name>
<dbReference type="PANTHER" id="PTHR46847:SF1">
    <property type="entry name" value="D-ALLOSE-BINDING PERIPLASMIC PROTEIN-RELATED"/>
    <property type="match status" value="1"/>
</dbReference>
<proteinExistence type="inferred from homology"/>
<feature type="signal peptide" evidence="4">
    <location>
        <begin position="1"/>
        <end position="20"/>
    </location>
</feature>
<dbReference type="EMBL" id="BAABWN010000010">
    <property type="protein sequence ID" value="GAA6169274.1"/>
    <property type="molecule type" value="Genomic_DNA"/>
</dbReference>
<dbReference type="Gene3D" id="3.40.50.2300">
    <property type="match status" value="2"/>
</dbReference>
<keyword evidence="7" id="KW-1185">Reference proteome</keyword>
<evidence type="ECO:0000256" key="2">
    <source>
        <dbReference type="ARBA" id="ARBA00007639"/>
    </source>
</evidence>
<evidence type="ECO:0000256" key="1">
    <source>
        <dbReference type="ARBA" id="ARBA00004196"/>
    </source>
</evidence>